<name>A0A2K9NMJ0_9PROT</name>
<dbReference type="CDD" id="cd17394">
    <property type="entry name" value="MFS_FucP_like"/>
    <property type="match status" value="1"/>
</dbReference>
<evidence type="ECO:0000256" key="8">
    <source>
        <dbReference type="ARBA" id="ARBA00022692"/>
    </source>
</evidence>
<organism evidence="11 12">
    <name type="scientific">Niveispirillum cyanobacteriorum</name>
    <dbReference type="NCBI Taxonomy" id="1612173"/>
    <lineage>
        <taxon>Bacteria</taxon>
        <taxon>Pseudomonadati</taxon>
        <taxon>Pseudomonadota</taxon>
        <taxon>Alphaproteobacteria</taxon>
        <taxon>Rhodospirillales</taxon>
        <taxon>Azospirillaceae</taxon>
        <taxon>Niveispirillum</taxon>
    </lineage>
</organism>
<dbReference type="SUPFAM" id="SSF103473">
    <property type="entry name" value="MFS general substrate transporter"/>
    <property type="match status" value="1"/>
</dbReference>
<geneLocation type="plasmid" evidence="11 12">
    <name>unnamed1</name>
</geneLocation>
<dbReference type="GO" id="GO:1904659">
    <property type="term" value="P:D-glucose transmembrane transport"/>
    <property type="evidence" value="ECO:0007669"/>
    <property type="project" value="InterPro"/>
</dbReference>
<dbReference type="GO" id="GO:0005886">
    <property type="term" value="C:plasma membrane"/>
    <property type="evidence" value="ECO:0007669"/>
    <property type="project" value="UniProtKB-SubCell"/>
</dbReference>
<evidence type="ECO:0000256" key="2">
    <source>
        <dbReference type="ARBA" id="ARBA00004429"/>
    </source>
</evidence>
<dbReference type="Pfam" id="PF07690">
    <property type="entry name" value="MFS_1"/>
    <property type="match status" value="1"/>
</dbReference>
<dbReference type="InterPro" id="IPR050375">
    <property type="entry name" value="MFS_TsgA-like"/>
</dbReference>
<dbReference type="KEGG" id="ncb:C0V82_24930"/>
<dbReference type="GO" id="GO:0055056">
    <property type="term" value="F:D-glucose transmembrane transporter activity"/>
    <property type="evidence" value="ECO:0007669"/>
    <property type="project" value="InterPro"/>
</dbReference>
<reference evidence="11 12" key="1">
    <citation type="submission" date="2017-12" db="EMBL/GenBank/DDBJ databases">
        <title>Genomes of bacteria within cyanobacterial aggregates.</title>
        <authorList>
            <person name="Cai H."/>
        </authorList>
    </citation>
    <scope>NUCLEOTIDE SEQUENCE [LARGE SCALE GENOMIC DNA]</scope>
    <source>
        <strain evidence="11 12">TH16</strain>
        <plasmid evidence="11 12">unnamed1</plasmid>
    </source>
</reference>
<comment type="subcellular location">
    <subcellularLocation>
        <location evidence="2">Cell inner membrane</location>
        <topology evidence="2">Multi-pass membrane protein</topology>
    </subcellularLocation>
</comment>
<evidence type="ECO:0000256" key="4">
    <source>
        <dbReference type="ARBA" id="ARBA00022448"/>
    </source>
</evidence>
<evidence type="ECO:0000256" key="6">
    <source>
        <dbReference type="ARBA" id="ARBA00022519"/>
    </source>
</evidence>
<keyword evidence="8" id="KW-0812">Transmembrane</keyword>
<comment type="function">
    <text evidence="1">Intake of glucose and galactose.</text>
</comment>
<keyword evidence="9" id="KW-1133">Transmembrane helix</keyword>
<evidence type="ECO:0000313" key="11">
    <source>
        <dbReference type="EMBL" id="AUN33585.1"/>
    </source>
</evidence>
<dbReference type="AlphaFoldDB" id="A0A2K9NMJ0"/>
<accession>A0A2K9NMJ0</accession>
<dbReference type="OrthoDB" id="9795150at2"/>
<keyword evidence="7" id="KW-0762">Sugar transport</keyword>
<keyword evidence="6" id="KW-0997">Cell inner membrane</keyword>
<protein>
    <submittedName>
        <fullName evidence="11">Glucose/galactose MFS transporter</fullName>
    </submittedName>
</protein>
<evidence type="ECO:0000256" key="9">
    <source>
        <dbReference type="ARBA" id="ARBA00022989"/>
    </source>
</evidence>
<evidence type="ECO:0000313" key="12">
    <source>
        <dbReference type="Proteomes" id="UP000234752"/>
    </source>
</evidence>
<evidence type="ECO:0000256" key="3">
    <source>
        <dbReference type="ARBA" id="ARBA00009120"/>
    </source>
</evidence>
<evidence type="ECO:0000256" key="5">
    <source>
        <dbReference type="ARBA" id="ARBA00022475"/>
    </source>
</evidence>
<comment type="similarity">
    <text evidence="3">Belongs to the major facilitator superfamily. FHS transporter (TC 2.A.1.7) family.</text>
</comment>
<dbReference type="PANTHER" id="PTHR43702">
    <property type="entry name" value="L-FUCOSE-PROTON SYMPORTER"/>
    <property type="match status" value="1"/>
</dbReference>
<dbReference type="GO" id="GO:0005354">
    <property type="term" value="F:galactose transmembrane transporter activity"/>
    <property type="evidence" value="ECO:0007669"/>
    <property type="project" value="InterPro"/>
</dbReference>
<dbReference type="RefSeq" id="WP_102115094.1">
    <property type="nucleotide sequence ID" value="NZ_BMGN01000001.1"/>
</dbReference>
<dbReference type="PANTHER" id="PTHR43702:SF3">
    <property type="entry name" value="PROTEIN TSGA"/>
    <property type="match status" value="1"/>
</dbReference>
<dbReference type="Gene3D" id="1.20.1250.20">
    <property type="entry name" value="MFS general substrate transporter like domains"/>
    <property type="match status" value="2"/>
</dbReference>
<evidence type="ECO:0000256" key="10">
    <source>
        <dbReference type="ARBA" id="ARBA00023136"/>
    </source>
</evidence>
<keyword evidence="5" id="KW-1003">Cell membrane</keyword>
<evidence type="ECO:0000256" key="1">
    <source>
        <dbReference type="ARBA" id="ARBA00003321"/>
    </source>
</evidence>
<keyword evidence="11" id="KW-0614">Plasmid</keyword>
<dbReference type="InterPro" id="IPR011701">
    <property type="entry name" value="MFS"/>
</dbReference>
<keyword evidence="10" id="KW-0472">Membrane</keyword>
<dbReference type="EMBL" id="CP025613">
    <property type="protein sequence ID" value="AUN33585.1"/>
    <property type="molecule type" value="Genomic_DNA"/>
</dbReference>
<keyword evidence="4" id="KW-0813">Transport</keyword>
<keyword evidence="12" id="KW-1185">Reference proteome</keyword>
<proteinExistence type="inferred from homology"/>
<dbReference type="InterPro" id="IPR036259">
    <property type="entry name" value="MFS_trans_sf"/>
</dbReference>
<dbReference type="Proteomes" id="UP000234752">
    <property type="component" value="Plasmid unnamed1"/>
</dbReference>
<dbReference type="NCBIfam" id="TIGR01272">
    <property type="entry name" value="gluP"/>
    <property type="match status" value="1"/>
</dbReference>
<evidence type="ECO:0000256" key="7">
    <source>
        <dbReference type="ARBA" id="ARBA00022597"/>
    </source>
</evidence>
<sequence>MAQSGPIAASGGDSTFPVARSMLPFTFMLFFVVGFVTVLVDPLVAKFKAAFSLGYAEAMLTQFCYFLAYFLISLPASRVLDRLGYLRGAIVGFVTVGLGILLFVPAIEIAQYWVFLLALFIIATGVTMIQVVMNPLTSGLGSPETAPQRLTLAQAFNSVATFIGPLLAGAIIFDAVTEVVPAGEGSATTMLRVLETPCIVLAGMMFAVAALFWALRGKEKVVRRETAHWHMPSLKENPRLAFGALCIFVYVGAEVAIGSLMINYLGLESTLGLTEEQATKYLAFYWGGAMVGRFIGSAAMSKIAPSRVLAFCGIMTALLAAISGFTTGPVSAYTAIAIGLFNSIMFPTIFSLSVKDMDDQTPAASGLLCLSIVGGAVVPVLTGLFADATNLHLSMIVPVACYLVIVAFGLKCTNGSLENGYGRVR</sequence>
<gene>
    <name evidence="11" type="ORF">C0V82_24930</name>
</gene>
<dbReference type="InterPro" id="IPR005964">
    <property type="entry name" value="Glc/Gal_transptr_bac"/>
</dbReference>